<protein>
    <submittedName>
        <fullName evidence="5">Metallophosphoesterase</fullName>
    </submittedName>
</protein>
<accession>A0ABV6HCI2</accession>
<dbReference type="InterPro" id="IPR004843">
    <property type="entry name" value="Calcineurin-like_PHP"/>
</dbReference>
<gene>
    <name evidence="5" type="ORF">ACFFJD_17285</name>
</gene>
<dbReference type="SUPFAM" id="SSF56300">
    <property type="entry name" value="Metallo-dependent phosphatases"/>
    <property type="match status" value="1"/>
</dbReference>
<dbReference type="CDD" id="cd07385">
    <property type="entry name" value="MPP_YkuE_C"/>
    <property type="match status" value="1"/>
</dbReference>
<evidence type="ECO:0000256" key="3">
    <source>
        <dbReference type="SAM" id="Phobius"/>
    </source>
</evidence>
<dbReference type="InterPro" id="IPR051158">
    <property type="entry name" value="Metallophosphoesterase_sf"/>
</dbReference>
<dbReference type="Pfam" id="PF00149">
    <property type="entry name" value="Metallophos"/>
    <property type="match status" value="1"/>
</dbReference>
<feature type="domain" description="Calcineurin-like phosphoesterase" evidence="4">
    <location>
        <begin position="159"/>
        <end position="326"/>
    </location>
</feature>
<proteinExistence type="predicted"/>
<name>A0ABV6HCI2_9ACTN</name>
<reference evidence="5 6" key="1">
    <citation type="submission" date="2024-09" db="EMBL/GenBank/DDBJ databases">
        <authorList>
            <person name="Sun Q."/>
            <person name="Mori K."/>
        </authorList>
    </citation>
    <scope>NUCLEOTIDE SEQUENCE [LARGE SCALE GENOMIC DNA]</scope>
    <source>
        <strain evidence="5 6">CCM 7957</strain>
    </source>
</reference>
<dbReference type="EMBL" id="JBHLWV010000055">
    <property type="protein sequence ID" value="MFC0316599.1"/>
    <property type="molecule type" value="Genomic_DNA"/>
</dbReference>
<dbReference type="PANTHER" id="PTHR31302:SF31">
    <property type="entry name" value="PHOSPHODIESTERASE YAEI"/>
    <property type="match status" value="1"/>
</dbReference>
<organism evidence="5 6">
    <name type="scientific">Gordonia phosphorivorans</name>
    <dbReference type="NCBI Taxonomy" id="1056982"/>
    <lineage>
        <taxon>Bacteria</taxon>
        <taxon>Bacillati</taxon>
        <taxon>Actinomycetota</taxon>
        <taxon>Actinomycetes</taxon>
        <taxon>Mycobacteriales</taxon>
        <taxon>Gordoniaceae</taxon>
        <taxon>Gordonia</taxon>
    </lineage>
</organism>
<dbReference type="Gene3D" id="3.60.21.10">
    <property type="match status" value="1"/>
</dbReference>
<dbReference type="InterPro" id="IPR029052">
    <property type="entry name" value="Metallo-depent_PP-like"/>
</dbReference>
<evidence type="ECO:0000313" key="6">
    <source>
        <dbReference type="Proteomes" id="UP001589783"/>
    </source>
</evidence>
<keyword evidence="2" id="KW-0378">Hydrolase</keyword>
<feature type="transmembrane region" description="Helical" evidence="3">
    <location>
        <begin position="34"/>
        <end position="55"/>
    </location>
</feature>
<evidence type="ECO:0000256" key="2">
    <source>
        <dbReference type="ARBA" id="ARBA00022801"/>
    </source>
</evidence>
<dbReference type="RefSeq" id="WP_382366431.1">
    <property type="nucleotide sequence ID" value="NZ_JBHLWV010000055.1"/>
</dbReference>
<keyword evidence="3" id="KW-1133">Transmembrane helix</keyword>
<dbReference type="Proteomes" id="UP001589783">
    <property type="component" value="Unassembled WGS sequence"/>
</dbReference>
<dbReference type="PANTHER" id="PTHR31302">
    <property type="entry name" value="TRANSMEMBRANE PROTEIN WITH METALLOPHOSPHOESTERASE DOMAIN-RELATED"/>
    <property type="match status" value="1"/>
</dbReference>
<evidence type="ECO:0000313" key="5">
    <source>
        <dbReference type="EMBL" id="MFC0316599.1"/>
    </source>
</evidence>
<evidence type="ECO:0000256" key="1">
    <source>
        <dbReference type="ARBA" id="ARBA00022723"/>
    </source>
</evidence>
<feature type="transmembrane region" description="Helical" evidence="3">
    <location>
        <begin position="75"/>
        <end position="96"/>
    </location>
</feature>
<sequence>MVWVVALVALLVVVAITFWLHRRLVVATGLPRGWAVVVDGVLIAGMLLGVFAFLLGAGLFDPSWARPFGFVGYTWWAVVFYLMLGVLLIGLIALAVRLTARLTGAKRPEGPQRWLQLGTALIVVAALATVGYGLTEANRVQVTEETATIAKLPRSLDGLRVALITDLHVGPARGVGFTRRVVDEVNAARPDVVILGGDLADGTVAAVGPDLEPLRDLVAPMGVYGVSGNHEYLAEDDGGNWLDFWETLGVVPLRNERVELRRDGAVIDLAGVYDRTAPDEYAPDSDAALAGRDTSRVLIYVAHQPLQAEDVRGRGVDLQLSGHTHDGQLWPFGYAVALQQPVVSGFGQVGDVSVFTSRGTGAWGPPVRVGAPPQIVVITLRSPQGH</sequence>
<evidence type="ECO:0000259" key="4">
    <source>
        <dbReference type="Pfam" id="PF00149"/>
    </source>
</evidence>
<keyword evidence="6" id="KW-1185">Reference proteome</keyword>
<keyword evidence="1" id="KW-0479">Metal-binding</keyword>
<keyword evidence="3" id="KW-0472">Membrane</keyword>
<comment type="caution">
    <text evidence="5">The sequence shown here is derived from an EMBL/GenBank/DDBJ whole genome shotgun (WGS) entry which is preliminary data.</text>
</comment>
<feature type="transmembrane region" description="Helical" evidence="3">
    <location>
        <begin position="6"/>
        <end position="22"/>
    </location>
</feature>
<feature type="transmembrane region" description="Helical" evidence="3">
    <location>
        <begin position="117"/>
        <end position="134"/>
    </location>
</feature>
<keyword evidence="3" id="KW-0812">Transmembrane</keyword>